<evidence type="ECO:0000259" key="19">
    <source>
        <dbReference type="Pfam" id="PF02932"/>
    </source>
</evidence>
<keyword evidence="9 17" id="KW-0472">Membrane</keyword>
<dbReference type="InterPro" id="IPR018000">
    <property type="entry name" value="Neurotransmitter_ion_chnl_CS"/>
</dbReference>
<dbReference type="CDD" id="cd19064">
    <property type="entry name" value="LGIC_TM_nAChR"/>
    <property type="match status" value="1"/>
</dbReference>
<protein>
    <submittedName>
        <fullName evidence="20">Uncharacterized protein</fullName>
    </submittedName>
</protein>
<sequence length="530" mass="61279">MNQEMWTNGVLAVVGWVLVAAVRVDGNSDGRRLYEWLMKDYNKLVRPVERDAESLNVSLGIKLTQLIDVDEVNQVVMTNIWLKQQWSDYRMKWDPDEYGGMTSIQIPSDRLWIPDIVLYNNADGDYEITLKTSAVVKHTGAIMWEPPAIYRSYCLILVEYFPYDQQTCKLKFGTWSYDKDQINLMPARGYVDDNTTINNGIDLSEYYLSIEWDIMSVTAKRTETVYPCCAERYVDITYVFSIRRKTMYFTVNMIFPCVAISFLTVLVFYLPSDSGEKITLSISVLMSLTVFFLLLAENVPPTSLAVPLIGKYLIFTMVLVTLSTMITVAVLDVHFRNGSTHYKMSPLLRKVFIDILPPILRIQRPKDFAPKYQYKTRVQKERERFLKRSKYSSASLQQENSGFSDDYSGQNGYVYAEEPKEGFQLQHAYTPEVEEAIEGLKFIADRYRDNKEQENNVQDWKYVARVLDRLFLWLFSIGGTIGTFMIILDAPALYDNREPIPFKCTNSTDFSLMDDYTAGVDEEFICSLLL</sequence>
<keyword evidence="5 17" id="KW-0732">Signal</keyword>
<comment type="subcellular location">
    <subcellularLocation>
        <location evidence="16">Postsynaptic cell membrane</location>
        <topology evidence="16">Multi-pass membrane protein</topology>
    </subcellularLocation>
</comment>
<evidence type="ECO:0000256" key="15">
    <source>
        <dbReference type="ARBA" id="ARBA00023303"/>
    </source>
</evidence>
<comment type="caution">
    <text evidence="17">Lacks conserved residue(s) required for the propagation of feature annotation.</text>
</comment>
<dbReference type="PROSITE" id="PS00236">
    <property type="entry name" value="NEUROTR_ION_CHANNEL"/>
    <property type="match status" value="1"/>
</dbReference>
<reference evidence="20 21" key="1">
    <citation type="journal article" date="2016" name="Nat. Commun.">
        <title>Extremotolerant tardigrade genome and improved radiotolerance of human cultured cells by tardigrade-unique protein.</title>
        <authorList>
            <person name="Hashimoto T."/>
            <person name="Horikawa D.D."/>
            <person name="Saito Y."/>
            <person name="Kuwahara H."/>
            <person name="Kozuka-Hata H."/>
            <person name="Shin-I T."/>
            <person name="Minakuchi Y."/>
            <person name="Ohishi K."/>
            <person name="Motoyama A."/>
            <person name="Aizu T."/>
            <person name="Enomoto A."/>
            <person name="Kondo K."/>
            <person name="Tanaka S."/>
            <person name="Hara Y."/>
            <person name="Koshikawa S."/>
            <person name="Sagara H."/>
            <person name="Miura T."/>
            <person name="Yokobori S."/>
            <person name="Miyagawa K."/>
            <person name="Suzuki Y."/>
            <person name="Kubo T."/>
            <person name="Oyama M."/>
            <person name="Kohara Y."/>
            <person name="Fujiyama A."/>
            <person name="Arakawa K."/>
            <person name="Katayama T."/>
            <person name="Toyoda A."/>
            <person name="Kunieda T."/>
        </authorList>
    </citation>
    <scope>NUCLEOTIDE SEQUENCE [LARGE SCALE GENOMIC DNA]</scope>
    <source>
        <strain evidence="20 21">YOKOZUNA-1</strain>
    </source>
</reference>
<proteinExistence type="inferred from homology"/>
<evidence type="ECO:0000256" key="2">
    <source>
        <dbReference type="ARBA" id="ARBA00022448"/>
    </source>
</evidence>
<comment type="caution">
    <text evidence="20">The sequence shown here is derived from an EMBL/GenBank/DDBJ whole genome shotgun (WGS) entry which is preliminary data.</text>
</comment>
<feature type="domain" description="Neurotransmitter-gated ion-channel transmembrane" evidence="19">
    <location>
        <begin position="253"/>
        <end position="486"/>
    </location>
</feature>
<feature type="transmembrane region" description="Helical" evidence="17">
    <location>
        <begin position="312"/>
        <end position="335"/>
    </location>
</feature>
<name>A0A1D1V1U2_RAMVA</name>
<keyword evidence="6 17" id="KW-1133">Transmembrane helix</keyword>
<evidence type="ECO:0000256" key="8">
    <source>
        <dbReference type="ARBA" id="ARBA00023065"/>
    </source>
</evidence>
<keyword evidence="11" id="KW-0675">Receptor</keyword>
<comment type="similarity">
    <text evidence="1">Belongs to the ligand-gated ion channel (TC 1.A.9) family. Acetylcholine receptor (TC 1.A.9.1) subfamily.</text>
</comment>
<dbReference type="InterPro" id="IPR038050">
    <property type="entry name" value="Neuro_actylchol_rec"/>
</dbReference>
<accession>A0A1D1V1U2</accession>
<dbReference type="FunFam" id="2.70.170.10:FF:000013">
    <property type="entry name" value="Acetylcholine receptor subunit alpha"/>
    <property type="match status" value="1"/>
</dbReference>
<keyword evidence="4 17" id="KW-0812">Transmembrane</keyword>
<evidence type="ECO:0000259" key="18">
    <source>
        <dbReference type="Pfam" id="PF02931"/>
    </source>
</evidence>
<keyword evidence="12" id="KW-0325">Glycoprotein</keyword>
<dbReference type="PRINTS" id="PR00252">
    <property type="entry name" value="NRIONCHANNEL"/>
</dbReference>
<feature type="domain" description="Neurotransmitter-gated ion-channel ligand-binding" evidence="18">
    <location>
        <begin position="31"/>
        <end position="246"/>
    </location>
</feature>
<dbReference type="InterPro" id="IPR006029">
    <property type="entry name" value="Neurotrans-gated_channel_TM"/>
</dbReference>
<evidence type="ECO:0000256" key="12">
    <source>
        <dbReference type="ARBA" id="ARBA00023180"/>
    </source>
</evidence>
<keyword evidence="8 17" id="KW-0406">Ion transport</keyword>
<dbReference type="InterPro" id="IPR036734">
    <property type="entry name" value="Neur_chan_lig-bd_sf"/>
</dbReference>
<organism evidence="20 21">
    <name type="scientific">Ramazzottius varieornatus</name>
    <name type="common">Water bear</name>
    <name type="synonym">Tardigrade</name>
    <dbReference type="NCBI Taxonomy" id="947166"/>
    <lineage>
        <taxon>Eukaryota</taxon>
        <taxon>Metazoa</taxon>
        <taxon>Ecdysozoa</taxon>
        <taxon>Tardigrada</taxon>
        <taxon>Eutardigrada</taxon>
        <taxon>Parachela</taxon>
        <taxon>Hypsibioidea</taxon>
        <taxon>Ramazzottiidae</taxon>
        <taxon>Ramazzottius</taxon>
    </lineage>
</organism>
<keyword evidence="3" id="KW-1003">Cell membrane</keyword>
<dbReference type="Gene3D" id="2.70.170.10">
    <property type="entry name" value="Neurotransmitter-gated ion-channel ligand-binding domain"/>
    <property type="match status" value="1"/>
</dbReference>
<evidence type="ECO:0000256" key="7">
    <source>
        <dbReference type="ARBA" id="ARBA00023018"/>
    </source>
</evidence>
<keyword evidence="13" id="KW-0628">Postsynaptic cell membrane</keyword>
<evidence type="ECO:0000256" key="11">
    <source>
        <dbReference type="ARBA" id="ARBA00023170"/>
    </source>
</evidence>
<feature type="chain" id="PRO_5022268613" evidence="17">
    <location>
        <begin position="27"/>
        <end position="530"/>
    </location>
</feature>
<dbReference type="OrthoDB" id="5975154at2759"/>
<feature type="transmembrane region" description="Helical" evidence="17">
    <location>
        <begin position="247"/>
        <end position="271"/>
    </location>
</feature>
<keyword evidence="7" id="KW-0770">Synapse</keyword>
<evidence type="ECO:0000256" key="13">
    <source>
        <dbReference type="ARBA" id="ARBA00023257"/>
    </source>
</evidence>
<gene>
    <name evidence="20" type="primary">RvY_04510-1</name>
    <name evidence="20" type="synonym">RvY_04510.1</name>
    <name evidence="20" type="ORF">RvY_04510</name>
</gene>
<evidence type="ECO:0000313" key="21">
    <source>
        <dbReference type="Proteomes" id="UP000186922"/>
    </source>
</evidence>
<evidence type="ECO:0000256" key="1">
    <source>
        <dbReference type="ARBA" id="ARBA00009237"/>
    </source>
</evidence>
<keyword evidence="21" id="KW-1185">Reference proteome</keyword>
<dbReference type="FunFam" id="1.20.58.390:FF:000022">
    <property type="entry name" value="Nicotinic acetylcholine receptor subunit alpha4"/>
    <property type="match status" value="1"/>
</dbReference>
<dbReference type="Gene3D" id="1.20.58.390">
    <property type="entry name" value="Neurotransmitter-gated ion-channel transmembrane domain"/>
    <property type="match status" value="2"/>
</dbReference>
<dbReference type="GO" id="GO:0004888">
    <property type="term" value="F:transmembrane signaling receptor activity"/>
    <property type="evidence" value="ECO:0007669"/>
    <property type="project" value="InterPro"/>
</dbReference>
<feature type="signal peptide" evidence="17">
    <location>
        <begin position="1"/>
        <end position="26"/>
    </location>
</feature>
<evidence type="ECO:0000256" key="10">
    <source>
        <dbReference type="ARBA" id="ARBA00023157"/>
    </source>
</evidence>
<dbReference type="PRINTS" id="PR00254">
    <property type="entry name" value="NICOTINICR"/>
</dbReference>
<dbReference type="SUPFAM" id="SSF90112">
    <property type="entry name" value="Neurotransmitter-gated ion-channel transmembrane pore"/>
    <property type="match status" value="1"/>
</dbReference>
<feature type="transmembrane region" description="Helical" evidence="17">
    <location>
        <begin position="470"/>
        <end position="494"/>
    </location>
</feature>
<keyword evidence="10" id="KW-1015">Disulfide bond</keyword>
<evidence type="ECO:0000256" key="6">
    <source>
        <dbReference type="ARBA" id="ARBA00022989"/>
    </source>
</evidence>
<keyword evidence="15 17" id="KW-0407">Ion channel</keyword>
<dbReference type="Pfam" id="PF02932">
    <property type="entry name" value="Neur_chan_memb"/>
    <property type="match status" value="1"/>
</dbReference>
<dbReference type="Proteomes" id="UP000186922">
    <property type="component" value="Unassembled WGS sequence"/>
</dbReference>
<evidence type="ECO:0000256" key="9">
    <source>
        <dbReference type="ARBA" id="ARBA00023136"/>
    </source>
</evidence>
<evidence type="ECO:0000256" key="14">
    <source>
        <dbReference type="ARBA" id="ARBA00023286"/>
    </source>
</evidence>
<dbReference type="NCBIfam" id="TIGR00860">
    <property type="entry name" value="LIC"/>
    <property type="match status" value="1"/>
</dbReference>
<keyword evidence="2 17" id="KW-0813">Transport</keyword>
<dbReference type="PANTHER" id="PTHR18945">
    <property type="entry name" value="NEUROTRANSMITTER GATED ION CHANNEL"/>
    <property type="match status" value="1"/>
</dbReference>
<dbReference type="AlphaFoldDB" id="A0A1D1V1U2"/>
<keyword evidence="14" id="KW-1071">Ligand-gated ion channel</keyword>
<dbReference type="Pfam" id="PF02931">
    <property type="entry name" value="Neur_chan_LBD"/>
    <property type="match status" value="1"/>
</dbReference>
<dbReference type="GO" id="GO:0045211">
    <property type="term" value="C:postsynaptic membrane"/>
    <property type="evidence" value="ECO:0007669"/>
    <property type="project" value="UniProtKB-SubCell"/>
</dbReference>
<dbReference type="STRING" id="947166.A0A1D1V1U2"/>
<evidence type="ECO:0000256" key="17">
    <source>
        <dbReference type="RuleBase" id="RU000687"/>
    </source>
</evidence>
<dbReference type="GO" id="GO:0022848">
    <property type="term" value="F:acetylcholine-gated monoatomic cation-selective channel activity"/>
    <property type="evidence" value="ECO:0007669"/>
    <property type="project" value="InterPro"/>
</dbReference>
<dbReference type="GO" id="GO:0007271">
    <property type="term" value="P:synaptic transmission, cholinergic"/>
    <property type="evidence" value="ECO:0007669"/>
    <property type="project" value="UniProtKB-ARBA"/>
</dbReference>
<evidence type="ECO:0000256" key="3">
    <source>
        <dbReference type="ARBA" id="ARBA00022475"/>
    </source>
</evidence>
<dbReference type="FunFam" id="1.20.58.390:FF:000001">
    <property type="entry name" value="Neuronal nicotinic acetylcholine receptor subunit 3"/>
    <property type="match status" value="1"/>
</dbReference>
<dbReference type="InterPro" id="IPR006201">
    <property type="entry name" value="Neur_channel"/>
</dbReference>
<dbReference type="InterPro" id="IPR002394">
    <property type="entry name" value="Nicotinic_acetylcholine_rcpt"/>
</dbReference>
<dbReference type="InterPro" id="IPR036719">
    <property type="entry name" value="Neuro-gated_channel_TM_sf"/>
</dbReference>
<dbReference type="SUPFAM" id="SSF63712">
    <property type="entry name" value="Nicotinic receptor ligand binding domain-like"/>
    <property type="match status" value="1"/>
</dbReference>
<evidence type="ECO:0000256" key="16">
    <source>
        <dbReference type="ARBA" id="ARBA00034104"/>
    </source>
</evidence>
<dbReference type="EMBL" id="BDGG01000002">
    <property type="protein sequence ID" value="GAU92428.1"/>
    <property type="molecule type" value="Genomic_DNA"/>
</dbReference>
<evidence type="ECO:0000256" key="4">
    <source>
        <dbReference type="ARBA" id="ARBA00022692"/>
    </source>
</evidence>
<evidence type="ECO:0000256" key="5">
    <source>
        <dbReference type="ARBA" id="ARBA00022729"/>
    </source>
</evidence>
<dbReference type="InterPro" id="IPR006202">
    <property type="entry name" value="Neur_chan_lig-bd"/>
</dbReference>
<evidence type="ECO:0000313" key="20">
    <source>
        <dbReference type="EMBL" id="GAU92428.1"/>
    </source>
</evidence>